<gene>
    <name evidence="1" type="ORF">DPMN_138766</name>
</gene>
<proteinExistence type="predicted"/>
<reference evidence="1" key="1">
    <citation type="journal article" date="2019" name="bioRxiv">
        <title>The Genome of the Zebra Mussel, Dreissena polymorpha: A Resource for Invasive Species Research.</title>
        <authorList>
            <person name="McCartney M.A."/>
            <person name="Auch B."/>
            <person name="Kono T."/>
            <person name="Mallez S."/>
            <person name="Zhang Y."/>
            <person name="Obille A."/>
            <person name="Becker A."/>
            <person name="Abrahante J.E."/>
            <person name="Garbe J."/>
            <person name="Badalamenti J.P."/>
            <person name="Herman A."/>
            <person name="Mangelson H."/>
            <person name="Liachko I."/>
            <person name="Sullivan S."/>
            <person name="Sone E.D."/>
            <person name="Koren S."/>
            <person name="Silverstein K.A.T."/>
            <person name="Beckman K.B."/>
            <person name="Gohl D.M."/>
        </authorList>
    </citation>
    <scope>NUCLEOTIDE SEQUENCE</scope>
    <source>
        <strain evidence="1">Duluth1</strain>
        <tissue evidence="1">Whole animal</tissue>
    </source>
</reference>
<evidence type="ECO:0000313" key="1">
    <source>
        <dbReference type="EMBL" id="KAH3810374.1"/>
    </source>
</evidence>
<sequence length="318" mass="36848">MVTSLPVHNAPASFLCLEAFQRKFVKEILRLPDNTANAAVYLLSGLLPIEAQIHIQALTFLHTICSQDRNSIEWALLERQISFKSVDSSSWFIQVQHIMWKYELGTVADLADNTPKKGKWKTRVLKAVHSYWSDQIDSLTPLYSTLFFLRQDKYVPGKILPLLSLEYTARESERLKTKVRLLTGTYMLQTKRKNFNQYDTNPICQMCGEENETAEHFVLKCSALHSVRQSIMVDIERQWGAITETSFNTLPLDEQLYILINSWPTLKTFLKTHLSSEFHEFEKHCGRLLYGLDRTRQLLLVTNASQRPPRTKHTQKTN</sequence>
<dbReference type="EMBL" id="JAIWYP010000006">
    <property type="protein sequence ID" value="KAH3810374.1"/>
    <property type="molecule type" value="Genomic_DNA"/>
</dbReference>
<reference evidence="1" key="2">
    <citation type="submission" date="2020-11" db="EMBL/GenBank/DDBJ databases">
        <authorList>
            <person name="McCartney M.A."/>
            <person name="Auch B."/>
            <person name="Kono T."/>
            <person name="Mallez S."/>
            <person name="Becker A."/>
            <person name="Gohl D.M."/>
            <person name="Silverstein K.A.T."/>
            <person name="Koren S."/>
            <person name="Bechman K.B."/>
            <person name="Herman A."/>
            <person name="Abrahante J.E."/>
            <person name="Garbe J."/>
        </authorList>
    </citation>
    <scope>NUCLEOTIDE SEQUENCE</scope>
    <source>
        <strain evidence="1">Duluth1</strain>
        <tissue evidence="1">Whole animal</tissue>
    </source>
</reference>
<keyword evidence="2" id="KW-1185">Reference proteome</keyword>
<dbReference type="AlphaFoldDB" id="A0A9D4G798"/>
<comment type="caution">
    <text evidence="1">The sequence shown here is derived from an EMBL/GenBank/DDBJ whole genome shotgun (WGS) entry which is preliminary data.</text>
</comment>
<evidence type="ECO:0000313" key="2">
    <source>
        <dbReference type="Proteomes" id="UP000828390"/>
    </source>
</evidence>
<protein>
    <recommendedName>
        <fullName evidence="3">Reverse transcriptase zinc-binding domain-containing protein</fullName>
    </recommendedName>
</protein>
<organism evidence="1 2">
    <name type="scientific">Dreissena polymorpha</name>
    <name type="common">Zebra mussel</name>
    <name type="synonym">Mytilus polymorpha</name>
    <dbReference type="NCBI Taxonomy" id="45954"/>
    <lineage>
        <taxon>Eukaryota</taxon>
        <taxon>Metazoa</taxon>
        <taxon>Spiralia</taxon>
        <taxon>Lophotrochozoa</taxon>
        <taxon>Mollusca</taxon>
        <taxon>Bivalvia</taxon>
        <taxon>Autobranchia</taxon>
        <taxon>Heteroconchia</taxon>
        <taxon>Euheterodonta</taxon>
        <taxon>Imparidentia</taxon>
        <taxon>Neoheterodontei</taxon>
        <taxon>Myida</taxon>
        <taxon>Dreissenoidea</taxon>
        <taxon>Dreissenidae</taxon>
        <taxon>Dreissena</taxon>
    </lineage>
</organism>
<accession>A0A9D4G798</accession>
<evidence type="ECO:0008006" key="3">
    <source>
        <dbReference type="Google" id="ProtNLM"/>
    </source>
</evidence>
<name>A0A9D4G798_DREPO</name>
<dbReference type="Proteomes" id="UP000828390">
    <property type="component" value="Unassembled WGS sequence"/>
</dbReference>